<organism evidence="2 3">
    <name type="scientific">Plectosphaerella plurivora</name>
    <dbReference type="NCBI Taxonomy" id="936078"/>
    <lineage>
        <taxon>Eukaryota</taxon>
        <taxon>Fungi</taxon>
        <taxon>Dikarya</taxon>
        <taxon>Ascomycota</taxon>
        <taxon>Pezizomycotina</taxon>
        <taxon>Sordariomycetes</taxon>
        <taxon>Hypocreomycetidae</taxon>
        <taxon>Glomerellales</taxon>
        <taxon>Plectosphaerellaceae</taxon>
        <taxon>Plectosphaerella</taxon>
    </lineage>
</organism>
<dbReference type="Proteomes" id="UP000770015">
    <property type="component" value="Unassembled WGS sequence"/>
</dbReference>
<comment type="caution">
    <text evidence="2">The sequence shown here is derived from an EMBL/GenBank/DDBJ whole genome shotgun (WGS) entry which is preliminary data.</text>
</comment>
<proteinExistence type="predicted"/>
<evidence type="ECO:0000313" key="3">
    <source>
        <dbReference type="Proteomes" id="UP000770015"/>
    </source>
</evidence>
<dbReference type="GO" id="GO:0016491">
    <property type="term" value="F:oxidoreductase activity"/>
    <property type="evidence" value="ECO:0007669"/>
    <property type="project" value="InterPro"/>
</dbReference>
<dbReference type="SUPFAM" id="SSF52833">
    <property type="entry name" value="Thioredoxin-like"/>
    <property type="match status" value="2"/>
</dbReference>
<evidence type="ECO:0000259" key="1">
    <source>
        <dbReference type="Pfam" id="PF01323"/>
    </source>
</evidence>
<protein>
    <recommendedName>
        <fullName evidence="1">DSBA-like thioredoxin domain-containing protein</fullName>
    </recommendedName>
</protein>
<sequence length="272" mass="30122">MVRIRIEVLSDTLCPWCYIGKKHLDQAIHLFRQKEPNAVFEVEWKPCYTFPNLAPIPGQPKRVLIDRYPLDIQHKIMQAGIRAGISFRLDEGTTGPSTASHTLLRLALQYFIPAASPSPTASARGLPSGSGYYQGISPGRSSSSSPGIVYSPPIQSTQSRLLDALFAAHCERGLDISSPNLLVALAEECGVPYQDAQRILADNAALQETEFEALQNSTRAKGHPTFFIQDQWEVGGVAEPEVFVEVFEKAAQKERQRRGMSLREMLIDEDAL</sequence>
<dbReference type="PANTHER" id="PTHR13887:SF41">
    <property type="entry name" value="THIOREDOXIN SUPERFAMILY PROTEIN"/>
    <property type="match status" value="1"/>
</dbReference>
<name>A0A9P9ACI2_9PEZI</name>
<gene>
    <name evidence="2" type="ORF">F5X68DRAFT_78719</name>
</gene>
<reference evidence="2" key="1">
    <citation type="journal article" date="2021" name="Nat. Commun.">
        <title>Genetic determinants of endophytism in the Arabidopsis root mycobiome.</title>
        <authorList>
            <person name="Mesny F."/>
            <person name="Miyauchi S."/>
            <person name="Thiergart T."/>
            <person name="Pickel B."/>
            <person name="Atanasova L."/>
            <person name="Karlsson M."/>
            <person name="Huettel B."/>
            <person name="Barry K.W."/>
            <person name="Haridas S."/>
            <person name="Chen C."/>
            <person name="Bauer D."/>
            <person name="Andreopoulos W."/>
            <person name="Pangilinan J."/>
            <person name="LaButti K."/>
            <person name="Riley R."/>
            <person name="Lipzen A."/>
            <person name="Clum A."/>
            <person name="Drula E."/>
            <person name="Henrissat B."/>
            <person name="Kohler A."/>
            <person name="Grigoriev I.V."/>
            <person name="Martin F.M."/>
            <person name="Hacquard S."/>
        </authorList>
    </citation>
    <scope>NUCLEOTIDE SEQUENCE</scope>
    <source>
        <strain evidence="2">MPI-SDFR-AT-0117</strain>
    </source>
</reference>
<dbReference type="Pfam" id="PF01323">
    <property type="entry name" value="DSBA"/>
    <property type="match status" value="2"/>
</dbReference>
<feature type="domain" description="DSBA-like thioredoxin" evidence="1">
    <location>
        <begin position="157"/>
        <end position="245"/>
    </location>
</feature>
<dbReference type="InterPro" id="IPR001853">
    <property type="entry name" value="DSBA-like_thioredoxin_dom"/>
</dbReference>
<evidence type="ECO:0000313" key="2">
    <source>
        <dbReference type="EMBL" id="KAH6688274.1"/>
    </source>
</evidence>
<dbReference type="PANTHER" id="PTHR13887">
    <property type="entry name" value="GLUTATHIONE S-TRANSFERASE KAPPA"/>
    <property type="match status" value="1"/>
</dbReference>
<dbReference type="EMBL" id="JAGSXJ010000009">
    <property type="protein sequence ID" value="KAH6688274.1"/>
    <property type="molecule type" value="Genomic_DNA"/>
</dbReference>
<dbReference type="InterPro" id="IPR036249">
    <property type="entry name" value="Thioredoxin-like_sf"/>
</dbReference>
<feature type="domain" description="DSBA-like thioredoxin" evidence="1">
    <location>
        <begin position="6"/>
        <end position="107"/>
    </location>
</feature>
<dbReference type="AlphaFoldDB" id="A0A9P9ACI2"/>
<accession>A0A9P9ACI2</accession>
<dbReference type="Gene3D" id="3.40.30.10">
    <property type="entry name" value="Glutaredoxin"/>
    <property type="match status" value="2"/>
</dbReference>
<keyword evidence="3" id="KW-1185">Reference proteome</keyword>
<dbReference type="OrthoDB" id="1930760at2759"/>